<evidence type="ECO:0000256" key="5">
    <source>
        <dbReference type="ARBA" id="ARBA00023136"/>
    </source>
</evidence>
<dbReference type="InterPro" id="IPR003838">
    <property type="entry name" value="ABC3_permease_C"/>
</dbReference>
<evidence type="ECO:0000256" key="3">
    <source>
        <dbReference type="ARBA" id="ARBA00022692"/>
    </source>
</evidence>
<comment type="caution">
    <text evidence="10">The sequence shown here is derived from an EMBL/GenBank/DDBJ whole genome shotgun (WGS) entry which is preliminary data.</text>
</comment>
<dbReference type="GO" id="GO:0022857">
    <property type="term" value="F:transmembrane transporter activity"/>
    <property type="evidence" value="ECO:0007669"/>
    <property type="project" value="TreeGrafter"/>
</dbReference>
<keyword evidence="5 7" id="KW-0472">Membrane</keyword>
<dbReference type="PANTHER" id="PTHR30572">
    <property type="entry name" value="MEMBRANE COMPONENT OF TRANSPORTER-RELATED"/>
    <property type="match status" value="1"/>
</dbReference>
<protein>
    <submittedName>
        <fullName evidence="10">Macrolide transporter ATP-binding /permease protein</fullName>
    </submittedName>
</protein>
<evidence type="ECO:0000256" key="4">
    <source>
        <dbReference type="ARBA" id="ARBA00022989"/>
    </source>
</evidence>
<dbReference type="EMBL" id="LNGC01000026">
    <property type="protein sequence ID" value="KYC52343.1"/>
    <property type="molecule type" value="Genomic_DNA"/>
</dbReference>
<accession>A0A150J546</accession>
<feature type="transmembrane region" description="Helical" evidence="7">
    <location>
        <begin position="26"/>
        <end position="49"/>
    </location>
</feature>
<evidence type="ECO:0000259" key="9">
    <source>
        <dbReference type="Pfam" id="PF12704"/>
    </source>
</evidence>
<feature type="domain" description="ABC3 transporter permease C-terminal" evidence="8">
    <location>
        <begin position="858"/>
        <end position="971"/>
    </location>
</feature>
<feature type="domain" description="MacB-like periplasmic core" evidence="9">
    <location>
        <begin position="25"/>
        <end position="248"/>
    </location>
</feature>
<dbReference type="InterPro" id="IPR025857">
    <property type="entry name" value="MacB_PCD"/>
</dbReference>
<keyword evidence="2" id="KW-1003">Cell membrane</keyword>
<feature type="transmembrane region" description="Helical" evidence="7">
    <location>
        <begin position="445"/>
        <end position="468"/>
    </location>
</feature>
<name>A0A150J546_9EURY</name>
<feature type="transmembrane region" description="Helical" evidence="7">
    <location>
        <begin position="938"/>
        <end position="968"/>
    </location>
</feature>
<feature type="transmembrane region" description="Helical" evidence="7">
    <location>
        <begin position="852"/>
        <end position="878"/>
    </location>
</feature>
<feature type="domain" description="ABC3 transporter permease C-terminal" evidence="8">
    <location>
        <begin position="286"/>
        <end position="397"/>
    </location>
</feature>
<comment type="similarity">
    <text evidence="6">Belongs to the ABC-4 integral membrane protein family.</text>
</comment>
<comment type="subcellular location">
    <subcellularLocation>
        <location evidence="1">Cell membrane</location>
        <topology evidence="1">Multi-pass membrane protein</topology>
    </subcellularLocation>
</comment>
<feature type="domain" description="MacB-like periplasmic core" evidence="9">
    <location>
        <begin position="498"/>
        <end position="698"/>
    </location>
</feature>
<dbReference type="Proteomes" id="UP000075398">
    <property type="component" value="Unassembled WGS sequence"/>
</dbReference>
<gene>
    <name evidence="10" type="ORF">AMQ22_00858</name>
</gene>
<evidence type="ECO:0000313" key="10">
    <source>
        <dbReference type="EMBL" id="KYC52343.1"/>
    </source>
</evidence>
<keyword evidence="3 7" id="KW-0812">Transmembrane</keyword>
<keyword evidence="10" id="KW-0547">Nucleotide-binding</keyword>
<dbReference type="PANTHER" id="PTHR30572:SF4">
    <property type="entry name" value="ABC TRANSPORTER PERMEASE YTRF"/>
    <property type="match status" value="1"/>
</dbReference>
<reference evidence="10 11" key="1">
    <citation type="journal article" date="2016" name="ISME J.">
        <title>Chasing the elusive Euryarchaeota class WSA2: genomes reveal a uniquely fastidious methyl-reducing methanogen.</title>
        <authorList>
            <person name="Nobu M.K."/>
            <person name="Narihiro T."/>
            <person name="Kuroda K."/>
            <person name="Mei R."/>
            <person name="Liu W.T."/>
        </authorList>
    </citation>
    <scope>NUCLEOTIDE SEQUENCE [LARGE SCALE GENOMIC DNA]</scope>
    <source>
        <strain evidence="10">U1lsi0528_Bin055</strain>
    </source>
</reference>
<dbReference type="Pfam" id="PF12704">
    <property type="entry name" value="MacB_PCD"/>
    <property type="match status" value="2"/>
</dbReference>
<feature type="transmembrane region" description="Helical" evidence="7">
    <location>
        <begin position="420"/>
        <end position="439"/>
    </location>
</feature>
<evidence type="ECO:0000256" key="2">
    <source>
        <dbReference type="ARBA" id="ARBA00022475"/>
    </source>
</evidence>
<evidence type="ECO:0000256" key="6">
    <source>
        <dbReference type="ARBA" id="ARBA00038076"/>
    </source>
</evidence>
<feature type="transmembrane region" description="Helical" evidence="7">
    <location>
        <begin position="376"/>
        <end position="399"/>
    </location>
</feature>
<feature type="transmembrane region" description="Helical" evidence="7">
    <location>
        <begin position="277"/>
        <end position="304"/>
    </location>
</feature>
<evidence type="ECO:0000313" key="11">
    <source>
        <dbReference type="Proteomes" id="UP000075398"/>
    </source>
</evidence>
<feature type="transmembrane region" description="Helical" evidence="7">
    <location>
        <begin position="899"/>
        <end position="926"/>
    </location>
</feature>
<keyword evidence="4 7" id="KW-1133">Transmembrane helix</keyword>
<feature type="transmembrane region" description="Helical" evidence="7">
    <location>
        <begin position="493"/>
        <end position="517"/>
    </location>
</feature>
<evidence type="ECO:0000256" key="7">
    <source>
        <dbReference type="SAM" id="Phobius"/>
    </source>
</evidence>
<evidence type="ECO:0000259" key="8">
    <source>
        <dbReference type="Pfam" id="PF02687"/>
    </source>
</evidence>
<organism evidence="10 11">
    <name type="scientific">Candidatus Methanofastidiosum methylothiophilum</name>
    <dbReference type="NCBI Taxonomy" id="1705564"/>
    <lineage>
        <taxon>Archaea</taxon>
        <taxon>Methanobacteriati</taxon>
        <taxon>Methanobacteriota</taxon>
        <taxon>Stenosarchaea group</taxon>
        <taxon>Candidatus Methanofastidiosia</taxon>
        <taxon>Candidatus Methanofastidiosales</taxon>
        <taxon>Candidatus Methanofastidiosaceae</taxon>
        <taxon>Candidatus Methanofastidiosum</taxon>
    </lineage>
</organism>
<proteinExistence type="inferred from homology"/>
<sequence>MGLISRLGIYLKYASSSLLRRKQKTLFSLLAISLSVAAIIAIGIVSYSAEYTISGTVKSELGGDLRLNLRGGGFQAPGMSTTNTTIDFSLVEDFLTGLKDAGTIDEYTYTLTSMAVTDSDEPKMIRFIGIDSSVYPLYGEIDTIEPNVGDYSLLLQDNNDILITDTLSENLGLGSGSTILVIVDDEPVELNIAGIVSTGTGDISDYAYMNMAPFKELFDYDVTENPPNQIVIRTQNDYLMEDTVDLIESELNEREKYNIRTTTYIEQSENTLSSLEIVFTFFKLSGIVALLVGGLGIITTMYISMKERKKEIGIMKAIGIKNINVIFFFLVEAFLLGAIGSVAGVVLGILLSKQLSVIASSIFRTSLIWTIDSDTLVYGFLLGLFSTIVFQLLPAYIGSRVRPIIVLKDMEGDDPFYKDIGFFIITAIALLVFGAIININLNSWSLVLIIYVLILIMLGFTIFCRYLVKVVSYIPSFGILSLKMALKNLERNCWTIATALLAISIGLGTVGAVLMAGESVKTSVSENLSNNLNYDMQIMSIPESSIKQVEERILLTEGISNLYRYSISISDCYIESINGRPISNYIYRLSEDDRKFIEDRFMSGVSISGQNIGNDVVNQQVSSGRLLGVEDIGRNNIIMTSRGAAYFGIKVGDKIIFSYEDYPIEMTVVGLYSQTSTFGPGGGSSTNLGLMASYETIEEIRKTSKNQEFNILELKGESVSSSSVTVNIVGNGLEDEYFSIYDDNGVIISKNLSNSKGLKVGDNLTLELNDKSKTLEVREIRSGPFNLEADVIAPYRSLKDSFHGIYTYTLAVDAETGYEEVTLKKLGLMFPDYRIFEASRLQEMVTRMIDQVLIPISIIASFSLFVAIIVIANMMYISTLDRKREFAIMKAIGARNWSVLKNIALENISVGITGGFTSLLVLYLASQLMSMFLGLDKSIISVIFMTELVGLSVLISVFASIIPAYNIVKIRPLSVLRYE</sequence>
<evidence type="ECO:0000256" key="1">
    <source>
        <dbReference type="ARBA" id="ARBA00004651"/>
    </source>
</evidence>
<dbReference type="Pfam" id="PF02687">
    <property type="entry name" value="FtsX"/>
    <property type="match status" value="2"/>
</dbReference>
<feature type="transmembrane region" description="Helical" evidence="7">
    <location>
        <begin position="325"/>
        <end position="351"/>
    </location>
</feature>
<dbReference type="PATRIC" id="fig|1705409.3.peg.881"/>
<dbReference type="InterPro" id="IPR050250">
    <property type="entry name" value="Macrolide_Exporter_MacB"/>
</dbReference>
<dbReference type="GO" id="GO:0005886">
    <property type="term" value="C:plasma membrane"/>
    <property type="evidence" value="ECO:0007669"/>
    <property type="project" value="UniProtKB-SubCell"/>
</dbReference>
<dbReference type="AlphaFoldDB" id="A0A150J546"/>
<dbReference type="GO" id="GO:0005524">
    <property type="term" value="F:ATP binding"/>
    <property type="evidence" value="ECO:0007669"/>
    <property type="project" value="UniProtKB-KW"/>
</dbReference>
<keyword evidence="10" id="KW-0067">ATP-binding</keyword>